<reference evidence="1 2" key="1">
    <citation type="journal article" date="2023" name="Nucleic Acids Res.">
        <title>The hologenome of Daphnia magna reveals possible DNA methylation and microbiome-mediated evolution of the host genome.</title>
        <authorList>
            <person name="Chaturvedi A."/>
            <person name="Li X."/>
            <person name="Dhandapani V."/>
            <person name="Marshall H."/>
            <person name="Kissane S."/>
            <person name="Cuenca-Cambronero M."/>
            <person name="Asole G."/>
            <person name="Calvet F."/>
            <person name="Ruiz-Romero M."/>
            <person name="Marangio P."/>
            <person name="Guigo R."/>
            <person name="Rago D."/>
            <person name="Mirbahai L."/>
            <person name="Eastwood N."/>
            <person name="Colbourne J.K."/>
            <person name="Zhou J."/>
            <person name="Mallon E."/>
            <person name="Orsini L."/>
        </authorList>
    </citation>
    <scope>NUCLEOTIDE SEQUENCE [LARGE SCALE GENOMIC DNA]</scope>
    <source>
        <strain evidence="1">LRV0_1</strain>
    </source>
</reference>
<protein>
    <submittedName>
        <fullName evidence="1">Uncharacterized protein</fullName>
    </submittedName>
</protein>
<accession>A0ABQ9Z1K1</accession>
<organism evidence="1 2">
    <name type="scientific">Daphnia magna</name>
    <dbReference type="NCBI Taxonomy" id="35525"/>
    <lineage>
        <taxon>Eukaryota</taxon>
        <taxon>Metazoa</taxon>
        <taxon>Ecdysozoa</taxon>
        <taxon>Arthropoda</taxon>
        <taxon>Crustacea</taxon>
        <taxon>Branchiopoda</taxon>
        <taxon>Diplostraca</taxon>
        <taxon>Cladocera</taxon>
        <taxon>Anomopoda</taxon>
        <taxon>Daphniidae</taxon>
        <taxon>Daphnia</taxon>
    </lineage>
</organism>
<keyword evidence="2" id="KW-1185">Reference proteome</keyword>
<evidence type="ECO:0000313" key="1">
    <source>
        <dbReference type="EMBL" id="KAK4006784.1"/>
    </source>
</evidence>
<name>A0ABQ9Z1K1_9CRUS</name>
<comment type="caution">
    <text evidence="1">The sequence shown here is derived from an EMBL/GenBank/DDBJ whole genome shotgun (WGS) entry which is preliminary data.</text>
</comment>
<evidence type="ECO:0000313" key="2">
    <source>
        <dbReference type="Proteomes" id="UP001234178"/>
    </source>
</evidence>
<dbReference type="Proteomes" id="UP001234178">
    <property type="component" value="Unassembled WGS sequence"/>
</dbReference>
<gene>
    <name evidence="1" type="ORF">OUZ56_011942</name>
</gene>
<sequence>MIIEKEKAAVKTKAARKIINSPTENRAGPSTLSIFDFYLFPTFRPPCVVERKRGMEDDLPYGRQMRVYHKLSG</sequence>
<proteinExistence type="predicted"/>
<dbReference type="EMBL" id="JAOYFB010000002">
    <property type="protein sequence ID" value="KAK4006784.1"/>
    <property type="molecule type" value="Genomic_DNA"/>
</dbReference>